<keyword evidence="3" id="KW-1185">Reference proteome</keyword>
<proteinExistence type="predicted"/>
<dbReference type="InterPro" id="IPR000305">
    <property type="entry name" value="GIY-YIG_endonuc"/>
</dbReference>
<reference evidence="2 3" key="1">
    <citation type="submission" date="2021-03" db="EMBL/GenBank/DDBJ databases">
        <authorList>
            <person name="Gilmore M.S."/>
            <person name="Schwartzman J."/>
            <person name="Van Tyne D."/>
            <person name="Martin M."/>
            <person name="Earl A.M."/>
            <person name="Manson A.L."/>
            <person name="Straub T."/>
            <person name="Salamzade R."/>
            <person name="Saavedra J."/>
            <person name="Lebreton F."/>
            <person name="Prichula J."/>
            <person name="Schaufler K."/>
            <person name="Gaca A."/>
            <person name="Sgardioli B."/>
            <person name="Wagenaar J."/>
            <person name="Strong T."/>
        </authorList>
    </citation>
    <scope>NUCLEOTIDE SEQUENCE [LARGE SCALE GENOMIC DNA]</scope>
    <source>
        <strain evidence="2 3">DIV2402</strain>
    </source>
</reference>
<dbReference type="Gene3D" id="3.40.50.300">
    <property type="entry name" value="P-loop containing nucleotide triphosphate hydrolases"/>
    <property type="match status" value="1"/>
</dbReference>
<dbReference type="SUPFAM" id="SSF52540">
    <property type="entry name" value="P-loop containing nucleoside triphosphate hydrolases"/>
    <property type="match status" value="1"/>
</dbReference>
<name>A0ABZ2SM44_9ENTE</name>
<dbReference type="EMBL" id="CP147251">
    <property type="protein sequence ID" value="WYJ76040.1"/>
    <property type="molecule type" value="Genomic_DNA"/>
</dbReference>
<gene>
    <name evidence="2" type="ORF">DOK78_000657</name>
</gene>
<evidence type="ECO:0000313" key="2">
    <source>
        <dbReference type="EMBL" id="WYJ76040.1"/>
    </source>
</evidence>
<protein>
    <recommendedName>
        <fullName evidence="1">GIY-YIG domain-containing protein</fullName>
    </recommendedName>
</protein>
<dbReference type="InterPro" id="IPR027417">
    <property type="entry name" value="P-loop_NTPase"/>
</dbReference>
<dbReference type="PROSITE" id="PS50164">
    <property type="entry name" value="GIY_YIG"/>
    <property type="match status" value="1"/>
</dbReference>
<dbReference type="Pfam" id="PF09848">
    <property type="entry name" value="SLFN-g3_helicase"/>
    <property type="match status" value="1"/>
</dbReference>
<dbReference type="InterPro" id="IPR018647">
    <property type="entry name" value="SLFN_3-like_DNA/RNA_helicase"/>
</dbReference>
<feature type="domain" description="GIY-YIG" evidence="1">
    <location>
        <begin position="50"/>
        <end position="145"/>
    </location>
</feature>
<accession>A0ABZ2SM44</accession>
<evidence type="ECO:0000259" key="1">
    <source>
        <dbReference type="PROSITE" id="PS50164"/>
    </source>
</evidence>
<dbReference type="CDD" id="cd10439">
    <property type="entry name" value="GIY-YIG_COG3410"/>
    <property type="match status" value="1"/>
</dbReference>
<evidence type="ECO:0000313" key="3">
    <source>
        <dbReference type="Proteomes" id="UP000664701"/>
    </source>
</evidence>
<dbReference type="Proteomes" id="UP000664701">
    <property type="component" value="Chromosome"/>
</dbReference>
<reference evidence="2 3" key="2">
    <citation type="submission" date="2024-03" db="EMBL/GenBank/DDBJ databases">
        <title>The Genome Sequence of Enterococcus sp. DIV2402.</title>
        <authorList>
            <consortium name="The Broad Institute Genomics Platform"/>
            <consortium name="The Broad Institute Microbial Omics Core"/>
            <consortium name="The Broad Institute Genomic Center for Infectious Diseases"/>
            <person name="Earl A."/>
            <person name="Manson A."/>
            <person name="Gilmore M."/>
            <person name="Schwartman J."/>
            <person name="Shea T."/>
            <person name="Abouelleil A."/>
            <person name="Cao P."/>
            <person name="Chapman S."/>
            <person name="Cusick C."/>
            <person name="Young S."/>
            <person name="Neafsey D."/>
            <person name="Nusbaum C."/>
            <person name="Birren B."/>
        </authorList>
    </citation>
    <scope>NUCLEOTIDE SEQUENCE [LARGE SCALE GENOMIC DNA]</scope>
    <source>
        <strain evidence="2 3">DIV2402</strain>
    </source>
</reference>
<sequence>MIKLIKFGKGSGLLKSGSSPIIYDFEYTKDEILNLETKILNEEHEKYLLRYPTVYIVNDLEQKNNYSIYIGETTNIKRRTLEHLSNDLQTREDWQKFASSKSARMFVIGHDHFNKSLTLDIENKLMQYLSSVDAVQYIHNRRTNQQQEYFSSDKMEEIFSKIWRKLQQNNKELFPLERVIQDSALFKASPFHKLSKEQFEAKDQIILKIEEALNRNRTGQLILVGGEAGSGKTVLMSSLFYDLFQLADEKSDNLILKGSSQYLLVNHEQQLKVYQQIAEKLGISSKQSNKVGKPTSFINKYSEEEKADVIIVDEAHLLWTQGKQSYRGQNQLNDLLARAKVVVAVFDNNQVLSREQYWAEEELGYIVNQANLYGNYIHLENQMRINGNEQTVDWIRHLIDQQEIKNIPEDENYELRVFDSPEKMFQAIKRKAKNQSFGISRMLATFDWEYIDKKKPNDRDYWDVSIGDFSLPWNLQLPPSKKLKRKNRKLAWAEQEQTIGEVGSTFTIQGFDLNYAGVIIGPSVKYRDGKIVFDRSASKNKKATQQRTLKDEKIYLSDTLLKNELNVLLTRGVNGLYLYAVDEALQAKLMEAKNGAGKI</sequence>
<organism evidence="2 3">
    <name type="scientific">Candidatus Enterococcus lowellii</name>
    <dbReference type="NCBI Taxonomy" id="2230877"/>
    <lineage>
        <taxon>Bacteria</taxon>
        <taxon>Bacillati</taxon>
        <taxon>Bacillota</taxon>
        <taxon>Bacilli</taxon>
        <taxon>Lactobacillales</taxon>
        <taxon>Enterococcaceae</taxon>
        <taxon>Enterococcus</taxon>
    </lineage>
</organism>
<dbReference type="RefSeq" id="WP_207942252.1">
    <property type="nucleotide sequence ID" value="NZ_CP147251.1"/>
</dbReference>